<dbReference type="AlphaFoldDB" id="A0A450V5B5"/>
<sequence>MRADVEIEISALEILNRHLGMVETERFIALVQRERFDYTAWRQNLFAGVNGEEISRRAMEFRKESEHQSVGGRMNMNAYEITVMVMAIVATPPVLWLVWKNRKENRSLAPK</sequence>
<dbReference type="EMBL" id="CAADFI010000018">
    <property type="protein sequence ID" value="VFJ91526.1"/>
    <property type="molecule type" value="Genomic_DNA"/>
</dbReference>
<evidence type="ECO:0000256" key="1">
    <source>
        <dbReference type="SAM" id="Phobius"/>
    </source>
</evidence>
<keyword evidence="1" id="KW-0472">Membrane</keyword>
<keyword evidence="1" id="KW-0812">Transmembrane</keyword>
<organism evidence="3">
    <name type="scientific">Candidatus Kentrum eta</name>
    <dbReference type="NCBI Taxonomy" id="2126337"/>
    <lineage>
        <taxon>Bacteria</taxon>
        <taxon>Pseudomonadati</taxon>
        <taxon>Pseudomonadota</taxon>
        <taxon>Gammaproteobacteria</taxon>
        <taxon>Candidatus Kentrum</taxon>
    </lineage>
</organism>
<evidence type="ECO:0000313" key="2">
    <source>
        <dbReference type="EMBL" id="VFJ91526.1"/>
    </source>
</evidence>
<keyword evidence="1" id="KW-1133">Transmembrane helix</keyword>
<name>A0A450V5B5_9GAMM</name>
<feature type="transmembrane region" description="Helical" evidence="1">
    <location>
        <begin position="81"/>
        <end position="99"/>
    </location>
</feature>
<gene>
    <name evidence="3" type="ORF">BECKH772A_GA0070896_1017710</name>
    <name evidence="2" type="ORF">BECKH772B_GA0070898_1001829</name>
</gene>
<evidence type="ECO:0000313" key="3">
    <source>
        <dbReference type="EMBL" id="VFJ99959.1"/>
    </source>
</evidence>
<reference evidence="3" key="1">
    <citation type="submission" date="2019-02" db="EMBL/GenBank/DDBJ databases">
        <authorList>
            <person name="Gruber-Vodicka R. H."/>
            <person name="Seah K. B. B."/>
        </authorList>
    </citation>
    <scope>NUCLEOTIDE SEQUENCE</scope>
    <source>
        <strain evidence="3">BECK_SA2B15</strain>
        <strain evidence="2">BECK_SA2B20</strain>
    </source>
</reference>
<dbReference type="EMBL" id="CAADFG010000177">
    <property type="protein sequence ID" value="VFJ99959.1"/>
    <property type="molecule type" value="Genomic_DNA"/>
</dbReference>
<protein>
    <submittedName>
        <fullName evidence="3">Uncharacterized protein</fullName>
    </submittedName>
</protein>
<accession>A0A450V5B5</accession>
<proteinExistence type="predicted"/>